<gene>
    <name evidence="2" type="ORF">COU18_00755</name>
</gene>
<keyword evidence="1" id="KW-0812">Transmembrane</keyword>
<accession>A0A2H0UBX9</accession>
<dbReference type="Proteomes" id="UP000231192">
    <property type="component" value="Unassembled WGS sequence"/>
</dbReference>
<evidence type="ECO:0000313" key="2">
    <source>
        <dbReference type="EMBL" id="PIR83929.1"/>
    </source>
</evidence>
<evidence type="ECO:0000313" key="3">
    <source>
        <dbReference type="Proteomes" id="UP000231192"/>
    </source>
</evidence>
<feature type="transmembrane region" description="Helical" evidence="1">
    <location>
        <begin position="31"/>
        <end position="61"/>
    </location>
</feature>
<sequence length="78" mass="8702">MVTEDQHEKIIEQLVLLNRQVAKTNSFSRMLVIGIMYGIGFVIGSAIIATLALGFFAPWFAEIPWVRSSFETGNSIVQ</sequence>
<name>A0A2H0UBX9_9BACT</name>
<protein>
    <submittedName>
        <fullName evidence="2">Uncharacterized protein</fullName>
    </submittedName>
</protein>
<dbReference type="EMBL" id="PFBK01000003">
    <property type="protein sequence ID" value="PIR83929.1"/>
    <property type="molecule type" value="Genomic_DNA"/>
</dbReference>
<keyword evidence="1" id="KW-0472">Membrane</keyword>
<keyword evidence="1" id="KW-1133">Transmembrane helix</keyword>
<comment type="caution">
    <text evidence="2">The sequence shown here is derived from an EMBL/GenBank/DDBJ whole genome shotgun (WGS) entry which is preliminary data.</text>
</comment>
<organism evidence="2 3">
    <name type="scientific">Candidatus Kaiserbacteria bacterium CG10_big_fil_rev_8_21_14_0_10_51_14</name>
    <dbReference type="NCBI Taxonomy" id="1974610"/>
    <lineage>
        <taxon>Bacteria</taxon>
        <taxon>Candidatus Kaiseribacteriota</taxon>
    </lineage>
</organism>
<dbReference type="AlphaFoldDB" id="A0A2H0UBX9"/>
<proteinExistence type="predicted"/>
<evidence type="ECO:0000256" key="1">
    <source>
        <dbReference type="SAM" id="Phobius"/>
    </source>
</evidence>
<reference evidence="3" key="1">
    <citation type="submission" date="2017-09" db="EMBL/GenBank/DDBJ databases">
        <title>Depth-based differentiation of microbial function through sediment-hosted aquifers and enrichment of novel symbionts in the deep terrestrial subsurface.</title>
        <authorList>
            <person name="Probst A.J."/>
            <person name="Ladd B."/>
            <person name="Jarett J.K."/>
            <person name="Geller-Mcgrath D.E."/>
            <person name="Sieber C.M.K."/>
            <person name="Emerson J.B."/>
            <person name="Anantharaman K."/>
            <person name="Thomas B.C."/>
            <person name="Malmstrom R."/>
            <person name="Stieglmeier M."/>
            <person name="Klingl A."/>
            <person name="Woyke T."/>
            <person name="Ryan C.M."/>
            <person name="Banfield J.F."/>
        </authorList>
    </citation>
    <scope>NUCLEOTIDE SEQUENCE [LARGE SCALE GENOMIC DNA]</scope>
</reference>